<evidence type="ECO:0000313" key="2">
    <source>
        <dbReference type="EMBL" id="QSB38422.1"/>
    </source>
</evidence>
<dbReference type="Pfam" id="PF00376">
    <property type="entry name" value="MerR"/>
    <property type="match status" value="1"/>
</dbReference>
<name>A0ABX7JVJ0_9PSED</name>
<evidence type="ECO:0000259" key="1">
    <source>
        <dbReference type="Pfam" id="PF00376"/>
    </source>
</evidence>
<dbReference type="SUPFAM" id="SSF46955">
    <property type="entry name" value="Putative DNA-binding domain"/>
    <property type="match status" value="1"/>
</dbReference>
<dbReference type="GO" id="GO:0003677">
    <property type="term" value="F:DNA binding"/>
    <property type="evidence" value="ECO:0007669"/>
    <property type="project" value="UniProtKB-KW"/>
</dbReference>
<gene>
    <name evidence="2" type="ORF">JTY93_19420</name>
</gene>
<dbReference type="InterPro" id="IPR009061">
    <property type="entry name" value="DNA-bd_dom_put_sf"/>
</dbReference>
<keyword evidence="2" id="KW-0238">DNA-binding</keyword>
<feature type="domain" description="HTH merR-type" evidence="1">
    <location>
        <begin position="11"/>
        <end position="41"/>
    </location>
</feature>
<accession>A0ABX7JVJ0</accession>
<dbReference type="EMBL" id="CP070506">
    <property type="protein sequence ID" value="QSB38422.1"/>
    <property type="molecule type" value="Genomic_DNA"/>
</dbReference>
<dbReference type="Gene3D" id="1.10.1660.10">
    <property type="match status" value="1"/>
</dbReference>
<dbReference type="Proteomes" id="UP000663249">
    <property type="component" value="Chromosome"/>
</dbReference>
<evidence type="ECO:0000313" key="3">
    <source>
        <dbReference type="Proteomes" id="UP000663249"/>
    </source>
</evidence>
<keyword evidence="3" id="KW-1185">Reference proteome</keyword>
<dbReference type="InterPro" id="IPR000551">
    <property type="entry name" value="MerR-type_HTH_dom"/>
</dbReference>
<sequence>MNEVISDRFLSIKQAANLFNVSTRTIGRWEKAGQLPPKTRLSHKTVGWRASRFQEFMDTL</sequence>
<protein>
    <submittedName>
        <fullName evidence="2">MerR family DNA-binding transcriptional regulator</fullName>
    </submittedName>
</protein>
<dbReference type="RefSeq" id="WP_098950608.1">
    <property type="nucleotide sequence ID" value="NZ_CP070506.1"/>
</dbReference>
<reference evidence="2 3" key="1">
    <citation type="submission" date="2021-02" db="EMBL/GenBank/DDBJ databases">
        <title>Genomic and phenotypic characterization of Pseudomonas hygromyciniae, a novel bacterial species discovered from a commercially purchased antibiotic vial.</title>
        <authorList>
            <person name="Turner T.L."/>
            <person name="Mitra S.D."/>
            <person name="Kochan T.J."/>
            <person name="Pincus N.B."/>
            <person name="Lebrun-Corbin M."/>
            <person name="Cheung B."/>
            <person name="Gatesy S.W."/>
            <person name="Afzal T."/>
            <person name="Ozer E.A."/>
            <person name="Hauser A.R."/>
        </authorList>
    </citation>
    <scope>NUCLEOTIDE SEQUENCE [LARGE SCALE GENOMIC DNA]</scope>
    <source>
        <strain evidence="2 3">SDM007</strain>
    </source>
</reference>
<proteinExistence type="predicted"/>
<organism evidence="2 3">
    <name type="scientific">Pseudomonas hygromyciniae</name>
    <dbReference type="NCBI Taxonomy" id="2812000"/>
    <lineage>
        <taxon>Bacteria</taxon>
        <taxon>Pseudomonadati</taxon>
        <taxon>Pseudomonadota</taxon>
        <taxon>Gammaproteobacteria</taxon>
        <taxon>Pseudomonadales</taxon>
        <taxon>Pseudomonadaceae</taxon>
        <taxon>Pseudomonas</taxon>
    </lineage>
</organism>